<dbReference type="GO" id="GO:0005737">
    <property type="term" value="C:cytoplasm"/>
    <property type="evidence" value="ECO:0007669"/>
    <property type="project" value="TreeGrafter"/>
</dbReference>
<evidence type="ECO:0000256" key="1">
    <source>
        <dbReference type="ARBA" id="ARBA00006594"/>
    </source>
</evidence>
<dbReference type="GO" id="GO:0032259">
    <property type="term" value="P:methylation"/>
    <property type="evidence" value="ECO:0007669"/>
    <property type="project" value="UniProtKB-KW"/>
</dbReference>
<sequence length="540" mass="59960">MNRFDIPPTASGGVALSWPGKAPPVFPAPRQPRLVETFEPHRLVHTYAPTLSNRLYYGDNLDALVYLLEAGFAGRFRLIYADPPYNSGVEWTRKVRLRTTLPRELNGVVMEQPQYSDVWPAGAYLQFIYTRLPLLRELLAEDGSLWLHCDHRHAHHLRCLLDEVFGAENYLNTITWRSQTARGAKVNAFYFPYSAHTLLVYARNRAAPTCWRPQRRRIELSESEAARLFMRDEQGFFRTSDPGTYSFERLKQLYAEGRLYAPYGGDVIVDEAQRRMYASKGGNLGVKYYLTKLGDGRYQVERAVDNIWDDIPGLGTTPGEDLGYPTQKTEALLERILNTSSDVGDWVLDPFCGSGTTPAVAQKLGRRWIACDASYGAIQTTVRRLQAVCQQCSAPSSDGTEGAGERPCADSEGFAVYAFEAIQPPQDAVGKIDLTITQIEGQAATIEVIVQDAATPSLRERVHAHSTLDWRAMVDSIAIDPAYDGLVFRAAVVDAPLPKRATVSGRYSVQLPALPTTLAVRVVDIAGGESIAIVRVEAQA</sequence>
<dbReference type="PANTHER" id="PTHR13370">
    <property type="entry name" value="RNA METHYLASE-RELATED"/>
    <property type="match status" value="1"/>
</dbReference>
<comment type="similarity">
    <text evidence="1">Belongs to the N(4)/N(6)-methyltransferase family.</text>
</comment>
<reference evidence="6" key="1">
    <citation type="journal article" date="2020" name="mSystems">
        <title>Genome- and Community-Level Interaction Insights into Carbon Utilization and Element Cycling Functions of Hydrothermarchaeota in Hydrothermal Sediment.</title>
        <authorList>
            <person name="Zhou Z."/>
            <person name="Liu Y."/>
            <person name="Xu W."/>
            <person name="Pan J."/>
            <person name="Luo Z.H."/>
            <person name="Li M."/>
        </authorList>
    </citation>
    <scope>NUCLEOTIDE SEQUENCE [LARGE SCALE GENOMIC DNA]</scope>
    <source>
        <strain evidence="6">SpSt-289</strain>
    </source>
</reference>
<dbReference type="SUPFAM" id="SSF53335">
    <property type="entry name" value="S-adenosyl-L-methionine-dependent methyltransferases"/>
    <property type="match status" value="1"/>
</dbReference>
<dbReference type="InterPro" id="IPR002941">
    <property type="entry name" value="DNA_methylase_N4/N6"/>
</dbReference>
<gene>
    <name evidence="6" type="ORF">ENQ20_18540</name>
</gene>
<comment type="caution">
    <text evidence="6">The sequence shown here is derived from an EMBL/GenBank/DDBJ whole genome shotgun (WGS) entry which is preliminary data.</text>
</comment>
<dbReference type="PANTHER" id="PTHR13370:SF24">
    <property type="entry name" value="TYPE III RESTRICTION-MODIFICATION ENZYME STYLTI MOD SUBUNIT"/>
    <property type="match status" value="1"/>
</dbReference>
<name>A0A7C1FUB6_9CHLR</name>
<dbReference type="InterPro" id="IPR002295">
    <property type="entry name" value="N4/N6-MTase_EcoPI_Mod-like"/>
</dbReference>
<dbReference type="AlphaFoldDB" id="A0A7C1FUB6"/>
<dbReference type="PROSITE" id="PS00092">
    <property type="entry name" value="N6_MTASE"/>
    <property type="match status" value="1"/>
</dbReference>
<proteinExistence type="inferred from homology"/>
<protein>
    <submittedName>
        <fullName evidence="6">Site-specific DNA-methyltransferase</fullName>
    </submittedName>
</protein>
<dbReference type="EMBL" id="DSMG01000193">
    <property type="protein sequence ID" value="HDX33460.1"/>
    <property type="molecule type" value="Genomic_DNA"/>
</dbReference>
<dbReference type="Gene3D" id="3.40.50.150">
    <property type="entry name" value="Vaccinia Virus protein VP39"/>
    <property type="match status" value="1"/>
</dbReference>
<evidence type="ECO:0000259" key="5">
    <source>
        <dbReference type="Pfam" id="PF01555"/>
    </source>
</evidence>
<evidence type="ECO:0000256" key="3">
    <source>
        <dbReference type="ARBA" id="ARBA00022679"/>
    </source>
</evidence>
<evidence type="ECO:0000256" key="4">
    <source>
        <dbReference type="ARBA" id="ARBA00022691"/>
    </source>
</evidence>
<dbReference type="Pfam" id="PF01555">
    <property type="entry name" value="N6_N4_Mtase"/>
    <property type="match status" value="1"/>
</dbReference>
<keyword evidence="2 6" id="KW-0489">Methyltransferase</keyword>
<organism evidence="6">
    <name type="scientific">Caldilinea aerophila</name>
    <dbReference type="NCBI Taxonomy" id="133453"/>
    <lineage>
        <taxon>Bacteria</taxon>
        <taxon>Bacillati</taxon>
        <taxon>Chloroflexota</taxon>
        <taxon>Caldilineae</taxon>
        <taxon>Caldilineales</taxon>
        <taxon>Caldilineaceae</taxon>
        <taxon>Caldilinea</taxon>
    </lineage>
</organism>
<keyword evidence="3 6" id="KW-0808">Transferase</keyword>
<dbReference type="GO" id="GO:0008170">
    <property type="term" value="F:N-methyltransferase activity"/>
    <property type="evidence" value="ECO:0007669"/>
    <property type="project" value="InterPro"/>
</dbReference>
<evidence type="ECO:0000256" key="2">
    <source>
        <dbReference type="ARBA" id="ARBA00022603"/>
    </source>
</evidence>
<evidence type="ECO:0000313" key="6">
    <source>
        <dbReference type="EMBL" id="HDX33460.1"/>
    </source>
</evidence>
<keyword evidence="4" id="KW-0949">S-adenosyl-L-methionine</keyword>
<dbReference type="GO" id="GO:0003677">
    <property type="term" value="F:DNA binding"/>
    <property type="evidence" value="ECO:0007669"/>
    <property type="project" value="InterPro"/>
</dbReference>
<accession>A0A7C1FUB6</accession>
<dbReference type="InterPro" id="IPR029063">
    <property type="entry name" value="SAM-dependent_MTases_sf"/>
</dbReference>
<dbReference type="PRINTS" id="PR00506">
    <property type="entry name" value="D21N6MTFRASE"/>
</dbReference>
<feature type="domain" description="DNA methylase N-4/N-6" evidence="5">
    <location>
        <begin position="77"/>
        <end position="380"/>
    </location>
</feature>
<dbReference type="InterPro" id="IPR002052">
    <property type="entry name" value="DNA_methylase_N6_adenine_CS"/>
</dbReference>